<organism evidence="1 2">
    <name type="scientific">Scutellospora calospora</name>
    <dbReference type="NCBI Taxonomy" id="85575"/>
    <lineage>
        <taxon>Eukaryota</taxon>
        <taxon>Fungi</taxon>
        <taxon>Fungi incertae sedis</taxon>
        <taxon>Mucoromycota</taxon>
        <taxon>Glomeromycotina</taxon>
        <taxon>Glomeromycetes</taxon>
        <taxon>Diversisporales</taxon>
        <taxon>Gigasporaceae</taxon>
        <taxon>Scutellospora</taxon>
    </lineage>
</organism>
<protein>
    <submittedName>
        <fullName evidence="1">1820_t:CDS:1</fullName>
    </submittedName>
</protein>
<proteinExistence type="predicted"/>
<reference evidence="1" key="1">
    <citation type="submission" date="2021-06" db="EMBL/GenBank/DDBJ databases">
        <authorList>
            <person name="Kallberg Y."/>
            <person name="Tangrot J."/>
            <person name="Rosling A."/>
        </authorList>
    </citation>
    <scope>NUCLEOTIDE SEQUENCE</scope>
    <source>
        <strain evidence="1">AU212A</strain>
    </source>
</reference>
<comment type="caution">
    <text evidence="1">The sequence shown here is derived from an EMBL/GenBank/DDBJ whole genome shotgun (WGS) entry which is preliminary data.</text>
</comment>
<feature type="non-terminal residue" evidence="1">
    <location>
        <position position="57"/>
    </location>
</feature>
<sequence length="57" mass="6231">NFSIKKCIDILTLSIQIPLISELTSKIKLAILATSNFINNTINTAINTTKDIVTKAL</sequence>
<dbReference type="EMBL" id="CAJVPM010036175">
    <property type="protein sequence ID" value="CAG8692061.1"/>
    <property type="molecule type" value="Genomic_DNA"/>
</dbReference>
<feature type="non-terminal residue" evidence="1">
    <location>
        <position position="1"/>
    </location>
</feature>
<evidence type="ECO:0000313" key="1">
    <source>
        <dbReference type="EMBL" id="CAG8692061.1"/>
    </source>
</evidence>
<name>A0ACA9P4R4_9GLOM</name>
<dbReference type="Proteomes" id="UP000789860">
    <property type="component" value="Unassembled WGS sequence"/>
</dbReference>
<evidence type="ECO:0000313" key="2">
    <source>
        <dbReference type="Proteomes" id="UP000789860"/>
    </source>
</evidence>
<keyword evidence="2" id="KW-1185">Reference proteome</keyword>
<gene>
    <name evidence="1" type="ORF">SCALOS_LOCUS10173</name>
</gene>
<accession>A0ACA9P4R4</accession>